<feature type="compositionally biased region" description="Basic and acidic residues" evidence="1">
    <location>
        <begin position="563"/>
        <end position="573"/>
    </location>
</feature>
<gene>
    <name evidence="2" type="ORF">SNEC2469_LOCUS5735</name>
</gene>
<feature type="compositionally biased region" description="Acidic residues" evidence="1">
    <location>
        <begin position="53"/>
        <end position="78"/>
    </location>
</feature>
<organism evidence="2 3">
    <name type="scientific">Symbiodinium necroappetens</name>
    <dbReference type="NCBI Taxonomy" id="1628268"/>
    <lineage>
        <taxon>Eukaryota</taxon>
        <taxon>Sar</taxon>
        <taxon>Alveolata</taxon>
        <taxon>Dinophyceae</taxon>
        <taxon>Suessiales</taxon>
        <taxon>Symbiodiniaceae</taxon>
        <taxon>Symbiodinium</taxon>
    </lineage>
</organism>
<evidence type="ECO:0000256" key="1">
    <source>
        <dbReference type="SAM" id="MobiDB-lite"/>
    </source>
</evidence>
<dbReference type="AlphaFoldDB" id="A0A812M4P4"/>
<proteinExistence type="predicted"/>
<feature type="region of interest" description="Disordered" evidence="1">
    <location>
        <begin position="405"/>
        <end position="425"/>
    </location>
</feature>
<feature type="compositionally biased region" description="Basic and acidic residues" evidence="1">
    <location>
        <begin position="223"/>
        <end position="282"/>
    </location>
</feature>
<feature type="compositionally biased region" description="Basic and acidic residues" evidence="1">
    <location>
        <begin position="137"/>
        <end position="162"/>
    </location>
</feature>
<feature type="compositionally biased region" description="Basic residues" evidence="1">
    <location>
        <begin position="671"/>
        <end position="681"/>
    </location>
</feature>
<dbReference type="Proteomes" id="UP000601435">
    <property type="component" value="Unassembled WGS sequence"/>
</dbReference>
<name>A0A812M4P4_9DINO</name>
<evidence type="ECO:0000313" key="2">
    <source>
        <dbReference type="EMBL" id="CAE7257649.1"/>
    </source>
</evidence>
<feature type="compositionally biased region" description="Polar residues" evidence="1">
    <location>
        <begin position="163"/>
        <end position="184"/>
    </location>
</feature>
<accession>A0A812M4P4</accession>
<feature type="compositionally biased region" description="Acidic residues" evidence="1">
    <location>
        <begin position="609"/>
        <end position="668"/>
    </location>
</feature>
<reference evidence="2" key="1">
    <citation type="submission" date="2021-02" db="EMBL/GenBank/DDBJ databases">
        <authorList>
            <person name="Dougan E. K."/>
            <person name="Rhodes N."/>
            <person name="Thang M."/>
            <person name="Chan C."/>
        </authorList>
    </citation>
    <scope>NUCLEOTIDE SEQUENCE</scope>
</reference>
<feature type="region of interest" description="Disordered" evidence="1">
    <location>
        <begin position="517"/>
        <end position="685"/>
    </location>
</feature>
<comment type="caution">
    <text evidence="2">The sequence shown here is derived from an EMBL/GenBank/DDBJ whole genome shotgun (WGS) entry which is preliminary data.</text>
</comment>
<feature type="compositionally biased region" description="Low complexity" evidence="1">
    <location>
        <begin position="203"/>
        <end position="219"/>
    </location>
</feature>
<dbReference type="OrthoDB" id="444773at2759"/>
<protein>
    <submittedName>
        <fullName evidence="2">Uncharacterized protein</fullName>
    </submittedName>
</protein>
<feature type="region of interest" description="Disordered" evidence="1">
    <location>
        <begin position="23"/>
        <end position="282"/>
    </location>
</feature>
<feature type="non-terminal residue" evidence="2">
    <location>
        <position position="1"/>
    </location>
</feature>
<sequence length="758" mass="81940">SQASVMAWSIKRLVSTFKRAISRPHRPRSASIRSIMEHAGIPVPAASTAGSCSDDDSMGEGEEEEEMEDDPPLEDVMEELAPSSAMVPAEPAIPVKLEKPEEKEEDLVLVAPPSKKMKKEARTETASKSAKATMEPPSEKEKALSETGKKAPSETKKTREIGESSSESGKAPTSESGKAPTSESGKAPTSEAAKGPTSEAGKGPTTPTSESGKSSTKGGRTTGDTRKAPTETREAPIEETREALRSKTREAPTTKTREAPTTETREAATTETREAATTETREALPVRKRVKDPTMLKLKRVLEDGVKSQKSKHLEAGSHDGAMTPTSTVSTAASTFEGGNTHVVIALGSGCYECQGCGLMGDLATITTVECDAKRLAKIKELEKLRELTLSLQELKRQRLYERDQVDLPRRSGKAPTPPSSNCPCTDNLETQVWMEDSQPPWDPACKALSFEYEDSPESDSEQAEPLMHVAASHDVLRRSGRGIANSEIEIGKAKPATEATKPKIATEATKPKIATEATKPEIAMEATKPEIATKATKPEIANKATKPEIATTHSGSNIAKARKGELKADRAGEAALALPEKPACMYKIPPSICPKDQKHGKREPKHEEDEEEPEDEMEAAGEEDLDGDAATEAPEDDEEDDARDDDDDGDEGCDDAEGNEEEEDEEEKAPKRKVLRRPAAKAKVDEAKALKSRKSVLLLMWTSNIDLGMQVEMLELFSGDAKVSQVFREAGKRTVSYDMLYDPKGKCMDFLSPGGFA</sequence>
<keyword evidence="3" id="KW-1185">Reference proteome</keyword>
<evidence type="ECO:0000313" key="3">
    <source>
        <dbReference type="Proteomes" id="UP000601435"/>
    </source>
</evidence>
<dbReference type="EMBL" id="CAJNJA010010447">
    <property type="protein sequence ID" value="CAE7257649.1"/>
    <property type="molecule type" value="Genomic_DNA"/>
</dbReference>